<evidence type="ECO:0000259" key="4">
    <source>
        <dbReference type="SMART" id="SM00329"/>
    </source>
</evidence>
<dbReference type="SMART" id="SM00328">
    <property type="entry name" value="BPI1"/>
    <property type="match status" value="1"/>
</dbReference>
<feature type="domain" description="Lipid-binding serum glycoprotein C-terminal" evidence="4">
    <location>
        <begin position="295"/>
        <end position="501"/>
    </location>
</feature>
<keyword evidence="5" id="KW-1185">Reference proteome</keyword>
<dbReference type="WBParaSite" id="nRc.2.0.1.t27543-RA">
    <property type="protein sequence ID" value="nRc.2.0.1.t27543-RA"/>
    <property type="gene ID" value="nRc.2.0.1.g27543"/>
</dbReference>
<evidence type="ECO:0000256" key="1">
    <source>
        <dbReference type="ARBA" id="ARBA00007292"/>
    </source>
</evidence>
<protein>
    <submittedName>
        <fullName evidence="6">Uncharacterized protein</fullName>
    </submittedName>
</protein>
<sequence length="520" mass="58920">MESKSFLIKDGILNFTKLICAKAYIVERSADLFNMILRKLIILVLLISIHNCEKATEYQGEEDKSGLKFRFTSYGIRYALDLGEKFVNEKLKTAKLPAVRLELDAGPGKGQAVVRKLRISDYRWGATDGSITVKGIWSAWYKFLVKVSVDGYFIATVQNLSLSTILDVTKSDDGRPQIRVPSCRAQVGAIRLKITGGTVPKIVNFFRSALEEAIEGLIKKQVCEQVQNGLVERANAKIHSLPSKIKLRDGPFLLDYTLTKDPLVTDDFFEAAINGAITFEGERSLVPAPVIPETRESDRMLYIWLSDFIPQSFFTSLHDHNLTRFEIDREKMPKAARYLRTKCPGSTCVGTFKEEIADEYPYKWVALEISTIEPPSLVFEQDKSLFAVQLKADMYIEPASKPENLIMTFLIEINATILPFFKSNNLTCNVTVDHLDLQVNYTTVGEISPLEIYFVVEYGRPALQDMINQRLAPGLRIPTYENIELLHPRVVQLDRAWKIETDFEYVPPAPPSELEESNQL</sequence>
<dbReference type="Gene3D" id="3.15.10.10">
    <property type="entry name" value="Bactericidal permeability-increasing protein, domain 1"/>
    <property type="match status" value="1"/>
</dbReference>
<evidence type="ECO:0000313" key="5">
    <source>
        <dbReference type="Proteomes" id="UP000887565"/>
    </source>
</evidence>
<dbReference type="SMART" id="SM00329">
    <property type="entry name" value="BPI2"/>
    <property type="match status" value="1"/>
</dbReference>
<dbReference type="PANTHER" id="PTHR10504:SF145">
    <property type="entry name" value="PROTEIN CBG15266"/>
    <property type="match status" value="1"/>
</dbReference>
<keyword evidence="2" id="KW-1015">Disulfide bond</keyword>
<feature type="domain" description="Lipid-binding serum glycoprotein N-terminal" evidence="3">
    <location>
        <begin position="70"/>
        <end position="282"/>
    </location>
</feature>
<name>A0A915JN68_ROMCU</name>
<dbReference type="InterPro" id="IPR001124">
    <property type="entry name" value="Lipid-bd_serum_glycop_C"/>
</dbReference>
<proteinExistence type="inferred from homology"/>
<dbReference type="Pfam" id="PF01273">
    <property type="entry name" value="LBP_BPI_CETP"/>
    <property type="match status" value="1"/>
</dbReference>
<dbReference type="InterPro" id="IPR032942">
    <property type="entry name" value="BPI/LBP/Plunc"/>
</dbReference>
<evidence type="ECO:0000259" key="3">
    <source>
        <dbReference type="SMART" id="SM00328"/>
    </source>
</evidence>
<dbReference type="OMA" id="PFTIPDQ"/>
<dbReference type="Pfam" id="PF02886">
    <property type="entry name" value="LBP_BPI_CETP_C"/>
    <property type="match status" value="1"/>
</dbReference>
<dbReference type="InterPro" id="IPR017943">
    <property type="entry name" value="Bactericidal_perm-incr_a/b_dom"/>
</dbReference>
<dbReference type="AlphaFoldDB" id="A0A915JN68"/>
<evidence type="ECO:0000313" key="6">
    <source>
        <dbReference type="WBParaSite" id="nRc.2.0.1.t27543-RA"/>
    </source>
</evidence>
<dbReference type="SUPFAM" id="SSF55394">
    <property type="entry name" value="Bactericidal permeability-increasing protein, BPI"/>
    <property type="match status" value="2"/>
</dbReference>
<dbReference type="GO" id="GO:0005615">
    <property type="term" value="C:extracellular space"/>
    <property type="evidence" value="ECO:0007669"/>
    <property type="project" value="TreeGrafter"/>
</dbReference>
<dbReference type="Proteomes" id="UP000887565">
    <property type="component" value="Unplaced"/>
</dbReference>
<comment type="similarity">
    <text evidence="1">Belongs to the BPI/LBP/Plunc superfamily. BPI/LBP family.</text>
</comment>
<dbReference type="PANTHER" id="PTHR10504">
    <property type="entry name" value="BACTERICIDAL PERMEABILITY-INCREASING BPI PROTEIN-RELATED"/>
    <property type="match status" value="1"/>
</dbReference>
<dbReference type="GO" id="GO:0008289">
    <property type="term" value="F:lipid binding"/>
    <property type="evidence" value="ECO:0007669"/>
    <property type="project" value="InterPro"/>
</dbReference>
<accession>A0A915JN68</accession>
<reference evidence="6" key="1">
    <citation type="submission" date="2022-11" db="UniProtKB">
        <authorList>
            <consortium name="WormBaseParasite"/>
        </authorList>
    </citation>
    <scope>IDENTIFICATION</scope>
</reference>
<dbReference type="Gene3D" id="3.15.20.10">
    <property type="entry name" value="Bactericidal permeability-increasing protein, domain 2"/>
    <property type="match status" value="1"/>
</dbReference>
<dbReference type="InterPro" id="IPR017942">
    <property type="entry name" value="Lipid-bd_serum_glycop_N"/>
</dbReference>
<organism evidence="5 6">
    <name type="scientific">Romanomermis culicivorax</name>
    <name type="common">Nematode worm</name>
    <dbReference type="NCBI Taxonomy" id="13658"/>
    <lineage>
        <taxon>Eukaryota</taxon>
        <taxon>Metazoa</taxon>
        <taxon>Ecdysozoa</taxon>
        <taxon>Nematoda</taxon>
        <taxon>Enoplea</taxon>
        <taxon>Dorylaimia</taxon>
        <taxon>Mermithida</taxon>
        <taxon>Mermithoidea</taxon>
        <taxon>Mermithidae</taxon>
        <taxon>Romanomermis</taxon>
    </lineage>
</organism>
<evidence type="ECO:0000256" key="2">
    <source>
        <dbReference type="ARBA" id="ARBA00023157"/>
    </source>
</evidence>